<protein>
    <submittedName>
        <fullName evidence="1">Uncharacterized protein</fullName>
    </submittedName>
</protein>
<keyword evidence="2" id="KW-1185">Reference proteome</keyword>
<proteinExistence type="predicted"/>
<gene>
    <name evidence="1" type="ORF">NPIL_5111</name>
</gene>
<comment type="caution">
    <text evidence="1">The sequence shown here is derived from an EMBL/GenBank/DDBJ whole genome shotgun (WGS) entry which is preliminary data.</text>
</comment>
<accession>A0A8X6UP99</accession>
<dbReference type="Proteomes" id="UP000887013">
    <property type="component" value="Unassembled WGS sequence"/>
</dbReference>
<sequence length="106" mass="12018">MILHTLSLEGFPIYTIRCTIIKHTPSQQGFTQHLLNGRFTNKALYVALKSELSPISPSLWKIYTCLPPDVKPFPAQENCAKHQLIANPDITMSFNKGFMMVLNRSI</sequence>
<reference evidence="1" key="1">
    <citation type="submission" date="2020-08" db="EMBL/GenBank/DDBJ databases">
        <title>Multicomponent nature underlies the extraordinary mechanical properties of spider dragline silk.</title>
        <authorList>
            <person name="Kono N."/>
            <person name="Nakamura H."/>
            <person name="Mori M."/>
            <person name="Yoshida Y."/>
            <person name="Ohtoshi R."/>
            <person name="Malay A.D."/>
            <person name="Moran D.A.P."/>
            <person name="Tomita M."/>
            <person name="Numata K."/>
            <person name="Arakawa K."/>
        </authorList>
    </citation>
    <scope>NUCLEOTIDE SEQUENCE</scope>
</reference>
<evidence type="ECO:0000313" key="2">
    <source>
        <dbReference type="Proteomes" id="UP000887013"/>
    </source>
</evidence>
<evidence type="ECO:0000313" key="1">
    <source>
        <dbReference type="EMBL" id="GFU44003.1"/>
    </source>
</evidence>
<dbReference type="AlphaFoldDB" id="A0A8X6UP99"/>
<dbReference type="EMBL" id="BMAW01036437">
    <property type="protein sequence ID" value="GFU44003.1"/>
    <property type="molecule type" value="Genomic_DNA"/>
</dbReference>
<name>A0A8X6UP99_NEPPI</name>
<organism evidence="1 2">
    <name type="scientific">Nephila pilipes</name>
    <name type="common">Giant wood spider</name>
    <name type="synonym">Nephila maculata</name>
    <dbReference type="NCBI Taxonomy" id="299642"/>
    <lineage>
        <taxon>Eukaryota</taxon>
        <taxon>Metazoa</taxon>
        <taxon>Ecdysozoa</taxon>
        <taxon>Arthropoda</taxon>
        <taxon>Chelicerata</taxon>
        <taxon>Arachnida</taxon>
        <taxon>Araneae</taxon>
        <taxon>Araneomorphae</taxon>
        <taxon>Entelegynae</taxon>
        <taxon>Araneoidea</taxon>
        <taxon>Nephilidae</taxon>
        <taxon>Nephila</taxon>
    </lineage>
</organism>